<sequence length="1283" mass="142948">MLAALGVFVLSMVFAPCVTYSEWYIDELFAAVRNADARGDTPLRELLRHDFWGNSLASGWTHKSYRPLVVLSYVGQYWMNSWNFRPQPLRTFNVALHSANSLLLLLLMRQRKMSTRFSFLAAGCFAVHPVHAENAIYLVGRADSMATFCWLLACLVWMPGSSKPAFGRLARTCLVAVLAVLGGFCKESGFCVLLQLASVELLGKHPFRSLPFMLIFVTAFAGRSWITQGTSAGFSFVDTPVQYRSDPWLRLATYMYFHAKYAQLMVWPWTLSWDYSYNALPDLSTTWQDLRVLAILVAYLSVCALASWAFSKRARAVLIGLCNVIIPFVPASNLFFLVGVTVGERLLYPCNVGAALVLAALGTMLPKGSTGCKFLTAPVVVCILAVFTWLGAVRTQQWSSRELLFGTDAESYPQSTKTRHQFGTVLHKMERYSEALHHFEAAEAIFDGTGLTQYCIGQILLETGRADEAEAKFSKILSGHALGFGSHNLWSLYIDYGFSLVLLQRFEDAIQPIKEGLKRNEDVPYGLNALGYAYMNLGMKEEGRAAFQLAMKYDPQNAYLENNIGVAKLLSGVAFICFQRRGAVSLLMRVPAPVVCRQHFQREEEGERALLQVEMDMLVAKADGSGFLTLYEVDPKCADLWAAFRAWCAETFQTTDEMVSQLRGSLVELGPPEGERKPPRKQKSAVPPVEFTFIREQFMENAPRHGWFGGFEDTIFSCLDRKQSGYVTNNDLMWFEKAGETLLPCGCCDCILTFPVLREARSQHNRRMQLRPTGSRAVMNTTGPAVKKNPMQALLAFMSFLRSSSLGGNLMQTWRTLLDPDGCLSVQRSDIERAATQVGWRGDVSSLWSALDAPGGRAALEEFGFKEARALALFHAWAAALGGVKEAWSRLLGVERGYQRKRRASAMVVQPLAPQAASASLDRPAFVFALTRVHAKHVQPVDETSFSNYLFSILDWEPHGKLSYKDVRFLESWEPVKWLSEKAGLNEAESFKETVLSKYGNHPVKAWRLCLDLDATGICRWTAFNQAAERIQWKGDCAKAWLGLDKQSLGFITLHNIDAEVAENLALFRRWCFATYGGVAIAFHALDSDGSGSFSEEEFVSVIEHSTFKGDAHAAWRSLNLEGSDILSEREMDFLDDMELDMLAAYVSATEAAEESEKQKHHVEVDLHRRNSVVGADLRNQTSMLTLEQQGDDKAQLLLTTPESRVELLDMVGLENSLSESQSLSSFVLPRLDLKSTDPMSISLGAASAGTAGRKHASIDSSSRSTMWVESSKKLYAGGIPYM</sequence>
<evidence type="ECO:0000256" key="12">
    <source>
        <dbReference type="ARBA" id="ARBA00023136"/>
    </source>
</evidence>
<keyword evidence="6" id="KW-0808">Transferase</keyword>
<feature type="repeat" description="TPR" evidence="13">
    <location>
        <begin position="524"/>
        <end position="557"/>
    </location>
</feature>
<feature type="domain" description="EF-hand" evidence="16">
    <location>
        <begin position="1074"/>
        <end position="1109"/>
    </location>
</feature>
<evidence type="ECO:0000256" key="13">
    <source>
        <dbReference type="PROSITE-ProRule" id="PRU00339"/>
    </source>
</evidence>
<dbReference type="Gene3D" id="1.25.40.10">
    <property type="entry name" value="Tetratricopeptide repeat domain"/>
    <property type="match status" value="1"/>
</dbReference>
<dbReference type="PANTHER" id="PTHR44227">
    <property type="match status" value="1"/>
</dbReference>
<feature type="transmembrane region" description="Helical" evidence="14">
    <location>
        <begin position="346"/>
        <end position="365"/>
    </location>
</feature>
<evidence type="ECO:0000256" key="2">
    <source>
        <dbReference type="ARBA" id="ARBA00004240"/>
    </source>
</evidence>
<keyword evidence="9 13" id="KW-0802">TPR repeat</keyword>
<feature type="transmembrane region" description="Helical" evidence="14">
    <location>
        <begin position="317"/>
        <end position="340"/>
    </location>
</feature>
<keyword evidence="15" id="KW-0732">Signal</keyword>
<evidence type="ECO:0000256" key="5">
    <source>
        <dbReference type="ARBA" id="ARBA00012839"/>
    </source>
</evidence>
<feature type="chain" id="PRO_5045119756" description="dolichyl-phosphate-mannose--protein mannosyltransferase" evidence="15">
    <location>
        <begin position="20"/>
        <end position="1283"/>
    </location>
</feature>
<evidence type="ECO:0000256" key="14">
    <source>
        <dbReference type="SAM" id="Phobius"/>
    </source>
</evidence>
<dbReference type="PROSITE" id="PS50005">
    <property type="entry name" value="TPR"/>
    <property type="match status" value="1"/>
</dbReference>
<dbReference type="SMART" id="SM00028">
    <property type="entry name" value="TPR"/>
    <property type="match status" value="3"/>
</dbReference>
<keyword evidence="18" id="KW-1185">Reference proteome</keyword>
<feature type="transmembrane region" description="Helical" evidence="14">
    <location>
        <begin position="247"/>
        <end position="270"/>
    </location>
</feature>
<feature type="transmembrane region" description="Helical" evidence="14">
    <location>
        <begin position="209"/>
        <end position="226"/>
    </location>
</feature>
<comment type="caution">
    <text evidence="17">The sequence shown here is derived from an EMBL/GenBank/DDBJ whole genome shotgun (WGS) entry which is preliminary data.</text>
</comment>
<evidence type="ECO:0000256" key="8">
    <source>
        <dbReference type="ARBA" id="ARBA00022737"/>
    </source>
</evidence>
<dbReference type="Pfam" id="PF08409">
    <property type="entry name" value="TMTC_DUF1736"/>
    <property type="match status" value="1"/>
</dbReference>
<dbReference type="PROSITE" id="PS50222">
    <property type="entry name" value="EF_HAND_2"/>
    <property type="match status" value="1"/>
</dbReference>
<name>A0ABP0L4R8_9DINO</name>
<feature type="transmembrane region" description="Helical" evidence="14">
    <location>
        <begin position="290"/>
        <end position="310"/>
    </location>
</feature>
<keyword evidence="12 14" id="KW-0472">Membrane</keyword>
<evidence type="ECO:0000256" key="7">
    <source>
        <dbReference type="ARBA" id="ARBA00022692"/>
    </source>
</evidence>
<evidence type="ECO:0000256" key="9">
    <source>
        <dbReference type="ARBA" id="ARBA00022803"/>
    </source>
</evidence>
<evidence type="ECO:0000256" key="15">
    <source>
        <dbReference type="SAM" id="SignalP"/>
    </source>
</evidence>
<dbReference type="InterPro" id="IPR052346">
    <property type="entry name" value="O-mannosyl-transferase_TMTC"/>
</dbReference>
<evidence type="ECO:0000256" key="10">
    <source>
        <dbReference type="ARBA" id="ARBA00022824"/>
    </source>
</evidence>
<keyword evidence="11 14" id="KW-1133">Transmembrane helix</keyword>
<accession>A0ABP0L4R8</accession>
<dbReference type="InterPro" id="IPR019734">
    <property type="entry name" value="TPR_rpt"/>
</dbReference>
<evidence type="ECO:0000313" key="18">
    <source>
        <dbReference type="Proteomes" id="UP001642484"/>
    </source>
</evidence>
<dbReference type="InterPro" id="IPR002048">
    <property type="entry name" value="EF_hand_dom"/>
</dbReference>
<keyword evidence="10" id="KW-0256">Endoplasmic reticulum</keyword>
<dbReference type="InterPro" id="IPR011990">
    <property type="entry name" value="TPR-like_helical_dom_sf"/>
</dbReference>
<dbReference type="InterPro" id="IPR013618">
    <property type="entry name" value="TMTC_DUF1736"/>
</dbReference>
<organism evidence="17 18">
    <name type="scientific">Durusdinium trenchii</name>
    <dbReference type="NCBI Taxonomy" id="1381693"/>
    <lineage>
        <taxon>Eukaryota</taxon>
        <taxon>Sar</taxon>
        <taxon>Alveolata</taxon>
        <taxon>Dinophyceae</taxon>
        <taxon>Suessiales</taxon>
        <taxon>Symbiodiniaceae</taxon>
        <taxon>Durusdinium</taxon>
    </lineage>
</organism>
<evidence type="ECO:0000259" key="16">
    <source>
        <dbReference type="PROSITE" id="PS50222"/>
    </source>
</evidence>
<gene>
    <name evidence="17" type="ORF">CCMP2556_LOCUS19357</name>
</gene>
<feature type="signal peptide" evidence="15">
    <location>
        <begin position="1"/>
        <end position="19"/>
    </location>
</feature>
<dbReference type="Pfam" id="PF13181">
    <property type="entry name" value="TPR_8"/>
    <property type="match status" value="1"/>
</dbReference>
<feature type="transmembrane region" description="Helical" evidence="14">
    <location>
        <begin position="173"/>
        <end position="197"/>
    </location>
</feature>
<keyword evidence="7 14" id="KW-0812">Transmembrane</keyword>
<comment type="pathway">
    <text evidence="3">Protein modification; protein glycosylation.</text>
</comment>
<evidence type="ECO:0000256" key="4">
    <source>
        <dbReference type="ARBA" id="ARBA00007882"/>
    </source>
</evidence>
<keyword evidence="8" id="KW-0677">Repeat</keyword>
<comment type="similarity">
    <text evidence="4">Belongs to the TMTC family.</text>
</comment>
<feature type="transmembrane region" description="Helical" evidence="14">
    <location>
        <begin position="372"/>
        <end position="392"/>
    </location>
</feature>
<dbReference type="EC" id="2.4.1.109" evidence="5"/>
<dbReference type="PANTHER" id="PTHR44227:SF3">
    <property type="entry name" value="PROTEIN O-MANNOSYL-TRANSFERASE TMTC4"/>
    <property type="match status" value="1"/>
</dbReference>
<dbReference type="EMBL" id="CAXAMN010011113">
    <property type="protein sequence ID" value="CAK9034152.1"/>
    <property type="molecule type" value="Genomic_DNA"/>
</dbReference>
<feature type="transmembrane region" description="Helical" evidence="14">
    <location>
        <begin position="89"/>
        <end position="107"/>
    </location>
</feature>
<evidence type="ECO:0000256" key="6">
    <source>
        <dbReference type="ARBA" id="ARBA00022679"/>
    </source>
</evidence>
<protein>
    <recommendedName>
        <fullName evidence="5">dolichyl-phosphate-mannose--protein mannosyltransferase</fullName>
        <ecNumber evidence="5">2.4.1.109</ecNumber>
    </recommendedName>
</protein>
<comment type="subcellular location">
    <subcellularLocation>
        <location evidence="2">Endoplasmic reticulum</location>
    </subcellularLocation>
    <subcellularLocation>
        <location evidence="1">Membrane</location>
        <topology evidence="1">Multi-pass membrane protein</topology>
    </subcellularLocation>
</comment>
<dbReference type="Proteomes" id="UP001642484">
    <property type="component" value="Unassembled WGS sequence"/>
</dbReference>
<evidence type="ECO:0000256" key="11">
    <source>
        <dbReference type="ARBA" id="ARBA00022989"/>
    </source>
</evidence>
<evidence type="ECO:0000256" key="3">
    <source>
        <dbReference type="ARBA" id="ARBA00004922"/>
    </source>
</evidence>
<reference evidence="17 18" key="1">
    <citation type="submission" date="2024-02" db="EMBL/GenBank/DDBJ databases">
        <authorList>
            <person name="Chen Y."/>
            <person name="Shah S."/>
            <person name="Dougan E. K."/>
            <person name="Thang M."/>
            <person name="Chan C."/>
        </authorList>
    </citation>
    <scope>NUCLEOTIDE SEQUENCE [LARGE SCALE GENOMIC DNA]</scope>
</reference>
<evidence type="ECO:0000313" key="17">
    <source>
        <dbReference type="EMBL" id="CAK9034152.1"/>
    </source>
</evidence>
<dbReference type="SUPFAM" id="SSF48452">
    <property type="entry name" value="TPR-like"/>
    <property type="match status" value="1"/>
</dbReference>
<evidence type="ECO:0000256" key="1">
    <source>
        <dbReference type="ARBA" id="ARBA00004141"/>
    </source>
</evidence>
<proteinExistence type="inferred from homology"/>